<dbReference type="Proteomes" id="UP000030765">
    <property type="component" value="Unassembled WGS sequence"/>
</dbReference>
<protein>
    <submittedName>
        <fullName evidence="2 3">DNA polymerase III subunit delta</fullName>
    </submittedName>
</protein>
<evidence type="ECO:0000313" key="4">
    <source>
        <dbReference type="Proteomes" id="UP000030765"/>
    </source>
</evidence>
<keyword evidence="1" id="KW-0732">Signal</keyword>
<gene>
    <name evidence="2" type="ORF">ZHAS_00002505</name>
</gene>
<dbReference type="VEuPathDB" id="VectorBase:ASIC002505"/>
<reference evidence="3" key="2">
    <citation type="submission" date="2020-05" db="UniProtKB">
        <authorList>
            <consortium name="EnsemblMetazoa"/>
        </authorList>
    </citation>
    <scope>IDENTIFICATION</scope>
</reference>
<reference evidence="2 4" key="1">
    <citation type="journal article" date="2014" name="BMC Genomics">
        <title>Genome sequence of Anopheles sinensis provides insight into genetics basis of mosquito competence for malaria parasites.</title>
        <authorList>
            <person name="Zhou D."/>
            <person name="Zhang D."/>
            <person name="Ding G."/>
            <person name="Shi L."/>
            <person name="Hou Q."/>
            <person name="Ye Y."/>
            <person name="Xu Y."/>
            <person name="Zhou H."/>
            <person name="Xiong C."/>
            <person name="Li S."/>
            <person name="Yu J."/>
            <person name="Hong S."/>
            <person name="Yu X."/>
            <person name="Zou P."/>
            <person name="Chen C."/>
            <person name="Chang X."/>
            <person name="Wang W."/>
            <person name="Lv Y."/>
            <person name="Sun Y."/>
            <person name="Ma L."/>
            <person name="Shen B."/>
            <person name="Zhu C."/>
        </authorList>
    </citation>
    <scope>NUCLEOTIDE SEQUENCE [LARGE SCALE GENOMIC DNA]</scope>
</reference>
<evidence type="ECO:0000313" key="2">
    <source>
        <dbReference type="EMBL" id="KFB35648.1"/>
    </source>
</evidence>
<dbReference type="EMBL" id="ATLV01010669">
    <property type="status" value="NOT_ANNOTATED_CDS"/>
    <property type="molecule type" value="Genomic_DNA"/>
</dbReference>
<keyword evidence="4" id="KW-1185">Reference proteome</keyword>
<evidence type="ECO:0000256" key="1">
    <source>
        <dbReference type="SAM" id="SignalP"/>
    </source>
</evidence>
<feature type="signal peptide" evidence="1">
    <location>
        <begin position="1"/>
        <end position="20"/>
    </location>
</feature>
<dbReference type="EMBL" id="KE524597">
    <property type="protein sequence ID" value="KFB35648.1"/>
    <property type="molecule type" value="Genomic_DNA"/>
</dbReference>
<sequence length="110" mass="11699">MSAKTVTLLLLLYEITFTSSSPSFQGLLEPRRVLGGSGISNGVGEAMLNKLGTMQPKTTELPSVVSPTVNAVQKYASELLPTALTSFANNNESSGMNSFSNATDNTVLWR</sequence>
<dbReference type="AlphaFoldDB" id="A0A084VCF4"/>
<accession>A0A084VCF4</accession>
<dbReference type="EnsemblMetazoa" id="ASIC002505-RA">
    <property type="protein sequence ID" value="ASIC002505-PA"/>
    <property type="gene ID" value="ASIC002505"/>
</dbReference>
<evidence type="ECO:0000313" key="3">
    <source>
        <dbReference type="EnsemblMetazoa" id="ASIC002505-PA"/>
    </source>
</evidence>
<name>A0A084VCF4_ANOSI</name>
<organism evidence="2">
    <name type="scientific">Anopheles sinensis</name>
    <name type="common">Mosquito</name>
    <dbReference type="NCBI Taxonomy" id="74873"/>
    <lineage>
        <taxon>Eukaryota</taxon>
        <taxon>Metazoa</taxon>
        <taxon>Ecdysozoa</taxon>
        <taxon>Arthropoda</taxon>
        <taxon>Hexapoda</taxon>
        <taxon>Insecta</taxon>
        <taxon>Pterygota</taxon>
        <taxon>Neoptera</taxon>
        <taxon>Endopterygota</taxon>
        <taxon>Diptera</taxon>
        <taxon>Nematocera</taxon>
        <taxon>Culicoidea</taxon>
        <taxon>Culicidae</taxon>
        <taxon>Anophelinae</taxon>
        <taxon>Anopheles</taxon>
    </lineage>
</organism>
<feature type="chain" id="PRO_5010759800" evidence="1">
    <location>
        <begin position="21"/>
        <end position="110"/>
    </location>
</feature>
<proteinExistence type="predicted"/>
<dbReference type="OrthoDB" id="10427417at2759"/>